<evidence type="ECO:0000313" key="19">
    <source>
        <dbReference type="Proteomes" id="UP000315925"/>
    </source>
</evidence>
<feature type="transmembrane region" description="Helical" evidence="17">
    <location>
        <begin position="65"/>
        <end position="85"/>
    </location>
</feature>
<keyword evidence="13" id="KW-1208">Phospholipid metabolism</keyword>
<dbReference type="GO" id="GO:0008444">
    <property type="term" value="F:CDP-diacylglycerol-glycerol-3-phosphate 3-phosphatidyltransferase activity"/>
    <property type="evidence" value="ECO:0007669"/>
    <property type="project" value="UniProtKB-UniRule"/>
</dbReference>
<dbReference type="InterPro" id="IPR050324">
    <property type="entry name" value="CDP-alcohol_PTase-I"/>
</dbReference>
<dbReference type="STRING" id="1202785.A946_05875"/>
<dbReference type="GO" id="GO:0046474">
    <property type="term" value="P:glycerophospholipid biosynthetic process"/>
    <property type="evidence" value="ECO:0007669"/>
    <property type="project" value="TreeGrafter"/>
</dbReference>
<evidence type="ECO:0000256" key="11">
    <source>
        <dbReference type="ARBA" id="ARBA00023136"/>
    </source>
</evidence>
<dbReference type="AlphaFoldDB" id="A0A516TPR4"/>
<keyword evidence="6" id="KW-0444">Lipid biosynthesis</keyword>
<keyword evidence="12" id="KW-0594">Phospholipid biosynthesis</keyword>
<dbReference type="PANTHER" id="PTHR14269">
    <property type="entry name" value="CDP-DIACYLGLYCEROL--GLYCEROL-3-PHOSPHATE 3-PHOSPHATIDYLTRANSFERASE-RELATED"/>
    <property type="match status" value="1"/>
</dbReference>
<evidence type="ECO:0000256" key="6">
    <source>
        <dbReference type="ARBA" id="ARBA00022516"/>
    </source>
</evidence>
<dbReference type="NCBIfam" id="TIGR00560">
    <property type="entry name" value="pgsA"/>
    <property type="match status" value="1"/>
</dbReference>
<dbReference type="InterPro" id="IPR043130">
    <property type="entry name" value="CDP-OH_PTrfase_TM_dom"/>
</dbReference>
<proteinExistence type="inferred from homology"/>
<dbReference type="EC" id="2.7.8.5" evidence="4 15"/>
<name>A0A516TPR4_9BACT</name>
<feature type="transmembrane region" description="Helical" evidence="17">
    <location>
        <begin position="195"/>
        <end position="213"/>
    </location>
</feature>
<dbReference type="Proteomes" id="UP000315925">
    <property type="component" value="Chromosome"/>
</dbReference>
<dbReference type="OrthoDB" id="9796672at2"/>
<dbReference type="PROSITE" id="PS00379">
    <property type="entry name" value="CDP_ALCOHOL_P_TRANSF"/>
    <property type="match status" value="1"/>
</dbReference>
<evidence type="ECO:0000313" key="18">
    <source>
        <dbReference type="EMBL" id="QDQ43238.1"/>
    </source>
</evidence>
<dbReference type="KEGG" id="mkc:kam1_2029"/>
<keyword evidence="8 17" id="KW-0812">Transmembrane</keyword>
<evidence type="ECO:0000256" key="14">
    <source>
        <dbReference type="ARBA" id="ARBA00048586"/>
    </source>
</evidence>
<dbReference type="InterPro" id="IPR048254">
    <property type="entry name" value="CDP_ALCOHOL_P_TRANSF_CS"/>
</dbReference>
<dbReference type="InterPro" id="IPR004570">
    <property type="entry name" value="Phosphatidylglycerol_P_synth"/>
</dbReference>
<gene>
    <name evidence="18" type="ORF">kam1_2029</name>
</gene>
<reference evidence="19" key="1">
    <citation type="submission" date="2019-03" db="EMBL/GenBank/DDBJ databases">
        <title>Complete genome of Methylacidiphilum kamchatkense Kam1.</title>
        <authorList>
            <person name="Kruse T."/>
            <person name="Murarilal Ratnadevi C."/>
            <person name="Erikstad H.-A."/>
            <person name="Birkeland N.-K."/>
        </authorList>
    </citation>
    <scope>NUCLEOTIDE SEQUENCE [LARGE SCALE GENOMIC DNA]</scope>
    <source>
        <strain evidence="19">kam1</strain>
    </source>
</reference>
<accession>A0A516TPR4</accession>
<evidence type="ECO:0000256" key="15">
    <source>
        <dbReference type="NCBIfam" id="TIGR00560"/>
    </source>
</evidence>
<keyword evidence="11 17" id="KW-0472">Membrane</keyword>
<keyword evidence="9 17" id="KW-1133">Transmembrane helix</keyword>
<organism evidence="18 19">
    <name type="scientific">Methylacidiphilum kamchatkense Kam1</name>
    <dbReference type="NCBI Taxonomy" id="1202785"/>
    <lineage>
        <taxon>Bacteria</taxon>
        <taxon>Pseudomonadati</taxon>
        <taxon>Verrucomicrobiota</taxon>
        <taxon>Methylacidiphilae</taxon>
        <taxon>Methylacidiphilales</taxon>
        <taxon>Methylacidiphilaceae</taxon>
        <taxon>Methylacidiphilum (ex Ratnadevi et al. 2023)</taxon>
    </lineage>
</organism>
<evidence type="ECO:0000256" key="4">
    <source>
        <dbReference type="ARBA" id="ARBA00013170"/>
    </source>
</evidence>
<evidence type="ECO:0000256" key="17">
    <source>
        <dbReference type="SAM" id="Phobius"/>
    </source>
</evidence>
<dbReference type="Pfam" id="PF01066">
    <property type="entry name" value="CDP-OH_P_transf"/>
    <property type="match status" value="1"/>
</dbReference>
<comment type="pathway">
    <text evidence="2">Phospholipid metabolism; phosphatidylglycerol biosynthesis; phosphatidylglycerol from CDP-diacylglycerol: step 1/2.</text>
</comment>
<evidence type="ECO:0000256" key="2">
    <source>
        <dbReference type="ARBA" id="ARBA00005042"/>
    </source>
</evidence>
<evidence type="ECO:0000256" key="16">
    <source>
        <dbReference type="RuleBase" id="RU003750"/>
    </source>
</evidence>
<keyword evidence="10" id="KW-0443">Lipid metabolism</keyword>
<keyword evidence="7 16" id="KW-0808">Transferase</keyword>
<evidence type="ECO:0000256" key="8">
    <source>
        <dbReference type="ARBA" id="ARBA00022692"/>
    </source>
</evidence>
<evidence type="ECO:0000256" key="7">
    <source>
        <dbReference type="ARBA" id="ARBA00022679"/>
    </source>
</evidence>
<evidence type="ECO:0000256" key="5">
    <source>
        <dbReference type="ARBA" id="ARBA00014944"/>
    </source>
</evidence>
<dbReference type="PANTHER" id="PTHR14269:SF62">
    <property type="entry name" value="CDP-DIACYLGLYCEROL--GLYCEROL-3-PHOSPHATE 3-PHOSPHATIDYLTRANSFERASE 1, CHLOROPLASTIC"/>
    <property type="match status" value="1"/>
</dbReference>
<dbReference type="InterPro" id="IPR000462">
    <property type="entry name" value="CDP-OH_P_trans"/>
</dbReference>
<comment type="catalytic activity">
    <reaction evidence="14">
        <text>a CDP-1,2-diacyl-sn-glycerol + sn-glycerol 3-phosphate = a 1,2-diacyl-sn-glycero-3-phospho-(1'-sn-glycero-3'-phosphate) + CMP + H(+)</text>
        <dbReference type="Rhea" id="RHEA:12593"/>
        <dbReference type="ChEBI" id="CHEBI:15378"/>
        <dbReference type="ChEBI" id="CHEBI:57597"/>
        <dbReference type="ChEBI" id="CHEBI:58332"/>
        <dbReference type="ChEBI" id="CHEBI:60110"/>
        <dbReference type="ChEBI" id="CHEBI:60377"/>
        <dbReference type="EC" id="2.7.8.5"/>
    </reaction>
</comment>
<sequence length="228" mass="25508">MIFFPQISGLFGIKSQRLSTKEKSKTKVSQQTLRLNLPNQLSLARIGMCGLFVADLSIDWPFQATTALIIFLLASLTDLLDGWIARNYNLVSELGKLLDPLADKILISAALLSLLQFNYAPLWAVITMIAREFLITGLRTLVAIHGKVMGADMGGKQKTISQMVFIIACFVSLSLKETKIKTGIFDYILENTLYPMMLLTVAITIISGTNYFYRHWELIHKEPGSKCE</sequence>
<evidence type="ECO:0000256" key="1">
    <source>
        <dbReference type="ARBA" id="ARBA00004141"/>
    </source>
</evidence>
<comment type="similarity">
    <text evidence="3 16">Belongs to the CDP-alcohol phosphatidyltransferase class-I family.</text>
</comment>
<evidence type="ECO:0000256" key="3">
    <source>
        <dbReference type="ARBA" id="ARBA00010441"/>
    </source>
</evidence>
<feature type="transmembrane region" description="Helical" evidence="17">
    <location>
        <begin position="105"/>
        <end position="130"/>
    </location>
</feature>
<evidence type="ECO:0000256" key="10">
    <source>
        <dbReference type="ARBA" id="ARBA00023098"/>
    </source>
</evidence>
<dbReference type="Gene3D" id="1.20.120.1760">
    <property type="match status" value="1"/>
</dbReference>
<dbReference type="EMBL" id="CP037899">
    <property type="protein sequence ID" value="QDQ43238.1"/>
    <property type="molecule type" value="Genomic_DNA"/>
</dbReference>
<evidence type="ECO:0000256" key="9">
    <source>
        <dbReference type="ARBA" id="ARBA00022989"/>
    </source>
</evidence>
<dbReference type="PIRSF" id="PIRSF000847">
    <property type="entry name" value="Phos_ph_gly_syn"/>
    <property type="match status" value="1"/>
</dbReference>
<dbReference type="GO" id="GO:0016020">
    <property type="term" value="C:membrane"/>
    <property type="evidence" value="ECO:0007669"/>
    <property type="project" value="UniProtKB-SubCell"/>
</dbReference>
<comment type="subcellular location">
    <subcellularLocation>
        <location evidence="1">Membrane</location>
        <topology evidence="1">Multi-pass membrane protein</topology>
    </subcellularLocation>
</comment>
<evidence type="ECO:0000256" key="13">
    <source>
        <dbReference type="ARBA" id="ARBA00023264"/>
    </source>
</evidence>
<feature type="transmembrane region" description="Helical" evidence="17">
    <location>
        <begin position="159"/>
        <end position="175"/>
    </location>
</feature>
<protein>
    <recommendedName>
        <fullName evidence="5 15">CDP-diacylglycerol--glycerol-3-phosphate 3-phosphatidyltransferase</fullName>
        <ecNumber evidence="4 15">2.7.8.5</ecNumber>
    </recommendedName>
</protein>
<evidence type="ECO:0000256" key="12">
    <source>
        <dbReference type="ARBA" id="ARBA00023209"/>
    </source>
</evidence>